<evidence type="ECO:0000256" key="2">
    <source>
        <dbReference type="ARBA" id="ARBA00022723"/>
    </source>
</evidence>
<evidence type="ECO:0000313" key="5">
    <source>
        <dbReference type="Proteomes" id="UP000663882"/>
    </source>
</evidence>
<dbReference type="Proteomes" id="UP000663882">
    <property type="component" value="Unassembled WGS sequence"/>
</dbReference>
<dbReference type="EMBL" id="CAJNOO010000282">
    <property type="protein sequence ID" value="CAF0889290.1"/>
    <property type="molecule type" value="Genomic_DNA"/>
</dbReference>
<dbReference type="InterPro" id="IPR027806">
    <property type="entry name" value="HARBI1_dom"/>
</dbReference>
<protein>
    <recommendedName>
        <fullName evidence="3">DDE Tnp4 domain-containing protein</fullName>
    </recommendedName>
</protein>
<evidence type="ECO:0000259" key="3">
    <source>
        <dbReference type="Pfam" id="PF13359"/>
    </source>
</evidence>
<feature type="domain" description="DDE Tnp4" evidence="3">
    <location>
        <begin position="297"/>
        <end position="476"/>
    </location>
</feature>
<dbReference type="Pfam" id="PF13359">
    <property type="entry name" value="DDE_Tnp_4"/>
    <property type="match status" value="1"/>
</dbReference>
<keyword evidence="2" id="KW-0479">Metal-binding</keyword>
<dbReference type="AlphaFoldDB" id="A0A813YUE2"/>
<accession>A0A813YUE2</accession>
<evidence type="ECO:0000313" key="4">
    <source>
        <dbReference type="EMBL" id="CAF0889290.1"/>
    </source>
</evidence>
<organism evidence="4 5">
    <name type="scientific">Rotaria sordida</name>
    <dbReference type="NCBI Taxonomy" id="392033"/>
    <lineage>
        <taxon>Eukaryota</taxon>
        <taxon>Metazoa</taxon>
        <taxon>Spiralia</taxon>
        <taxon>Gnathifera</taxon>
        <taxon>Rotifera</taxon>
        <taxon>Eurotatoria</taxon>
        <taxon>Bdelloidea</taxon>
        <taxon>Philodinida</taxon>
        <taxon>Philodinidae</taxon>
        <taxon>Rotaria</taxon>
    </lineage>
</organism>
<dbReference type="OrthoDB" id="10049726at2759"/>
<evidence type="ECO:0000256" key="1">
    <source>
        <dbReference type="ARBA" id="ARBA00001968"/>
    </source>
</evidence>
<reference evidence="4" key="1">
    <citation type="submission" date="2021-02" db="EMBL/GenBank/DDBJ databases">
        <authorList>
            <person name="Nowell W R."/>
        </authorList>
    </citation>
    <scope>NUCLEOTIDE SEQUENCE</scope>
</reference>
<dbReference type="SUPFAM" id="SSF57903">
    <property type="entry name" value="FYVE/PHD zinc finger"/>
    <property type="match status" value="1"/>
</dbReference>
<dbReference type="GO" id="GO:0046872">
    <property type="term" value="F:metal ion binding"/>
    <property type="evidence" value="ECO:0007669"/>
    <property type="project" value="UniProtKB-KW"/>
</dbReference>
<name>A0A813YUE2_9BILA</name>
<dbReference type="PANTHER" id="PTHR23080">
    <property type="entry name" value="THAP DOMAIN PROTEIN"/>
    <property type="match status" value="1"/>
</dbReference>
<dbReference type="InterPro" id="IPR011011">
    <property type="entry name" value="Znf_FYVE_PHD"/>
</dbReference>
<comment type="cofactor">
    <cofactor evidence="1">
        <name>a divalent metal cation</name>
        <dbReference type="ChEBI" id="CHEBI:60240"/>
    </cofactor>
</comment>
<sequence length="712" mass="82822">MAVADFKHALHSDIHRISYDLLNNEQCESFSGLTKHQIQQLATEYNLNEENIFLFYTTCNTNNSDLLLSEVFGISRRSISRRFNQSIEDLFNSLVMDQMGSTTWDRKKVDIHTPMFTKELLQRVLINSKHNYICHSCDVKDLTELFIPTKSITNEQLSTYCETLSYITTDFKHALHSDNHRLSYDLLNNEQCKSFSGLTKHQIQQLATEYNLNEENIFLFYTKCNTDNSDFLLSQVFGIPDTSISRHINQSIEDLFNNLVTDQMGPTTWDRKNIDMHTPMFAKELLQVNVQNIVICMDSFPIYIEKPGDFTLQKLTWSSQTLRNCIKFHCITTLDGTFVGIQGGYGATGHNNEESIINSLTNDKYAIDNDDDDNIYHNHMAQTLFFKKILKNNDILILDRGYTRMNKRQYQIKIPPSIDKGKTQLSTKQANESRLVTFHRNVVERAIGRLKKWKLLKNRVVHQYVVKLDKIVLTLASTINKFDEPLYKNFSKKNKHVKLILEHINDSENELKYLMDKNQNNYWQLTAKNLEEIIDFVTNTNYLPKYTPSKIESISTGCYAMKLSKRYFTNSIDHMKIYEHQSIENCIKVVGINSRKPEDTQFYCSYKSGARPTNLCTHALSVLMLIQSIQKKLPHLELAKTTIDYPDAIKNKYSSSHYQAIHNNIIDCEWMAKCCTCHELYHPSCIGQDQEKIDAIIDKWKCSYCQEDDDNK</sequence>
<comment type="caution">
    <text evidence="4">The sequence shown here is derived from an EMBL/GenBank/DDBJ whole genome shotgun (WGS) entry which is preliminary data.</text>
</comment>
<gene>
    <name evidence="4" type="ORF">RFH988_LOCUS8394</name>
</gene>
<proteinExistence type="predicted"/>